<sequence>TIEILFSKRIFLDLEDAHEESKAMTKPPAMKSGMEKDVDEVGKISRFVSNWQKPECGKGTGVDR</sequence>
<dbReference type="Proteomes" id="UP000828251">
    <property type="component" value="Unassembled WGS sequence"/>
</dbReference>
<evidence type="ECO:0000313" key="1">
    <source>
        <dbReference type="EMBL" id="KAH1056537.1"/>
    </source>
</evidence>
<dbReference type="OrthoDB" id="10255013at2759"/>
<protein>
    <submittedName>
        <fullName evidence="1">Uncharacterized protein</fullName>
    </submittedName>
</protein>
<feature type="non-terminal residue" evidence="1">
    <location>
        <position position="1"/>
    </location>
</feature>
<evidence type="ECO:0000313" key="2">
    <source>
        <dbReference type="Proteomes" id="UP000828251"/>
    </source>
</evidence>
<proteinExistence type="predicted"/>
<keyword evidence="2" id="KW-1185">Reference proteome</keyword>
<gene>
    <name evidence="1" type="ORF">J1N35_034602</name>
</gene>
<dbReference type="AlphaFoldDB" id="A0A9D3USD1"/>
<reference evidence="1 2" key="1">
    <citation type="journal article" date="2021" name="Plant Biotechnol. J.">
        <title>Multi-omics assisted identification of the key and species-specific regulatory components of drought-tolerant mechanisms in Gossypium stocksii.</title>
        <authorList>
            <person name="Yu D."/>
            <person name="Ke L."/>
            <person name="Zhang D."/>
            <person name="Wu Y."/>
            <person name="Sun Y."/>
            <person name="Mei J."/>
            <person name="Sun J."/>
            <person name="Sun Y."/>
        </authorList>
    </citation>
    <scope>NUCLEOTIDE SEQUENCE [LARGE SCALE GENOMIC DNA]</scope>
    <source>
        <strain evidence="2">cv. E1</strain>
        <tissue evidence="1">Leaf</tissue>
    </source>
</reference>
<comment type="caution">
    <text evidence="1">The sequence shown here is derived from an EMBL/GenBank/DDBJ whole genome shotgun (WGS) entry which is preliminary data.</text>
</comment>
<organism evidence="1 2">
    <name type="scientific">Gossypium stocksii</name>
    <dbReference type="NCBI Taxonomy" id="47602"/>
    <lineage>
        <taxon>Eukaryota</taxon>
        <taxon>Viridiplantae</taxon>
        <taxon>Streptophyta</taxon>
        <taxon>Embryophyta</taxon>
        <taxon>Tracheophyta</taxon>
        <taxon>Spermatophyta</taxon>
        <taxon>Magnoliopsida</taxon>
        <taxon>eudicotyledons</taxon>
        <taxon>Gunneridae</taxon>
        <taxon>Pentapetalae</taxon>
        <taxon>rosids</taxon>
        <taxon>malvids</taxon>
        <taxon>Malvales</taxon>
        <taxon>Malvaceae</taxon>
        <taxon>Malvoideae</taxon>
        <taxon>Gossypium</taxon>
    </lineage>
</organism>
<accession>A0A9D3USD1</accession>
<dbReference type="EMBL" id="JAIQCV010000010">
    <property type="protein sequence ID" value="KAH1056537.1"/>
    <property type="molecule type" value="Genomic_DNA"/>
</dbReference>
<name>A0A9D3USD1_9ROSI</name>